<name>A0A6A5U6H9_9PLEO</name>
<feature type="compositionally biased region" description="Basic residues" evidence="1">
    <location>
        <begin position="1"/>
        <end position="15"/>
    </location>
</feature>
<feature type="compositionally biased region" description="Pro residues" evidence="1">
    <location>
        <begin position="284"/>
        <end position="293"/>
    </location>
</feature>
<dbReference type="Proteomes" id="UP000800035">
    <property type="component" value="Unassembled WGS sequence"/>
</dbReference>
<feature type="region of interest" description="Disordered" evidence="1">
    <location>
        <begin position="497"/>
        <end position="521"/>
    </location>
</feature>
<evidence type="ECO:0000313" key="2">
    <source>
        <dbReference type="EMBL" id="KAF1960288.1"/>
    </source>
</evidence>
<proteinExistence type="predicted"/>
<dbReference type="AlphaFoldDB" id="A0A6A5U6H9"/>
<gene>
    <name evidence="2" type="ORF">CC80DRAFT_501536</name>
</gene>
<accession>A0A6A5U6H9</accession>
<reference evidence="2" key="1">
    <citation type="journal article" date="2020" name="Stud. Mycol.">
        <title>101 Dothideomycetes genomes: a test case for predicting lifestyles and emergence of pathogens.</title>
        <authorList>
            <person name="Haridas S."/>
            <person name="Albert R."/>
            <person name="Binder M."/>
            <person name="Bloem J."/>
            <person name="Labutti K."/>
            <person name="Salamov A."/>
            <person name="Andreopoulos B."/>
            <person name="Baker S."/>
            <person name="Barry K."/>
            <person name="Bills G."/>
            <person name="Bluhm B."/>
            <person name="Cannon C."/>
            <person name="Castanera R."/>
            <person name="Culley D."/>
            <person name="Daum C."/>
            <person name="Ezra D."/>
            <person name="Gonzalez J."/>
            <person name="Henrissat B."/>
            <person name="Kuo A."/>
            <person name="Liang C."/>
            <person name="Lipzen A."/>
            <person name="Lutzoni F."/>
            <person name="Magnuson J."/>
            <person name="Mondo S."/>
            <person name="Nolan M."/>
            <person name="Ohm R."/>
            <person name="Pangilinan J."/>
            <person name="Park H.-J."/>
            <person name="Ramirez L."/>
            <person name="Alfaro M."/>
            <person name="Sun H."/>
            <person name="Tritt A."/>
            <person name="Yoshinaga Y."/>
            <person name="Zwiers L.-H."/>
            <person name="Turgeon B."/>
            <person name="Goodwin S."/>
            <person name="Spatafora J."/>
            <person name="Crous P."/>
            <person name="Grigoriev I."/>
        </authorList>
    </citation>
    <scope>NUCLEOTIDE SEQUENCE</scope>
    <source>
        <strain evidence="2">CBS 675.92</strain>
    </source>
</reference>
<feature type="region of interest" description="Disordered" evidence="1">
    <location>
        <begin position="58"/>
        <end position="88"/>
    </location>
</feature>
<feature type="region of interest" description="Disordered" evidence="1">
    <location>
        <begin position="252"/>
        <end position="293"/>
    </location>
</feature>
<keyword evidence="3" id="KW-1185">Reference proteome</keyword>
<feature type="region of interest" description="Disordered" evidence="1">
    <location>
        <begin position="367"/>
        <end position="390"/>
    </location>
</feature>
<feature type="compositionally biased region" description="Pro residues" evidence="1">
    <location>
        <begin position="28"/>
        <end position="39"/>
    </location>
</feature>
<feature type="compositionally biased region" description="Low complexity" evidence="1">
    <location>
        <begin position="67"/>
        <end position="82"/>
    </location>
</feature>
<organism evidence="2 3">
    <name type="scientific">Byssothecium circinans</name>
    <dbReference type="NCBI Taxonomy" id="147558"/>
    <lineage>
        <taxon>Eukaryota</taxon>
        <taxon>Fungi</taxon>
        <taxon>Dikarya</taxon>
        <taxon>Ascomycota</taxon>
        <taxon>Pezizomycotina</taxon>
        <taxon>Dothideomycetes</taxon>
        <taxon>Pleosporomycetidae</taxon>
        <taxon>Pleosporales</taxon>
        <taxon>Massarineae</taxon>
        <taxon>Massarinaceae</taxon>
        <taxon>Byssothecium</taxon>
    </lineage>
</organism>
<evidence type="ECO:0000313" key="3">
    <source>
        <dbReference type="Proteomes" id="UP000800035"/>
    </source>
</evidence>
<feature type="compositionally biased region" description="Basic residues" evidence="1">
    <location>
        <begin position="498"/>
        <end position="512"/>
    </location>
</feature>
<feature type="region of interest" description="Disordered" evidence="1">
    <location>
        <begin position="179"/>
        <end position="203"/>
    </location>
</feature>
<feature type="compositionally biased region" description="Basic and acidic residues" evidence="1">
    <location>
        <begin position="189"/>
        <end position="203"/>
    </location>
</feature>
<dbReference type="EMBL" id="ML976983">
    <property type="protein sequence ID" value="KAF1960288.1"/>
    <property type="molecule type" value="Genomic_DNA"/>
</dbReference>
<sequence length="570" mass="63397">MKSIKKTLRSIFKSKKSQEMAAKRSAGPPVPARPSPSPPRTAIYVALPKCVSKYTVSTKATTAHSEASPTRTPSTSRTTASTLFDNEVPNLPTPIKGFKAHYINCPTRRDSGWMVEVQDAVDKAASSCDRQTIFSHKTEDKGENKTSVYSHHVLLENATAGPLVIPPVEHATKKNFKRMKAQNTTSSHKVVERAENKASKHEDRALPKPANAIGPVYIVDENNKDTSNSIDANKSYGIEYRIEIEANAPENHASPEHAFPHSVTNTNDSSEKISKPTTTQHTLPRPPPGLNPIPTPNTYAVFQSQWMCAPELSTNSSSQDAFEEISKRTKTQEPTLLLTPHGLTPVPNSNAYAAFQFPWHSTNPSLPISSQGRPLPPIPTPSHMHPEDTATSERDTTYHLSAVEPNPSPLAPETYQANHPAFPSDAEWDNLPEYWEVEHHPEYNTRYRRRALKQHTVPSSPPPPPPPATHQYIQKGPEVEGESVNVPTANVTTVHEMRWRRHKKVKKPAPKTKKGEEKGPKKLREFLGLVQEVSAQMEMEAAENPWEEVQRLRNTMMGMMTDMKVEVMAA</sequence>
<feature type="region of interest" description="Disordered" evidence="1">
    <location>
        <begin position="1"/>
        <end position="41"/>
    </location>
</feature>
<evidence type="ECO:0000256" key="1">
    <source>
        <dbReference type="SAM" id="MobiDB-lite"/>
    </source>
</evidence>
<protein>
    <submittedName>
        <fullName evidence="2">Uncharacterized protein</fullName>
    </submittedName>
</protein>